<reference evidence="1" key="1">
    <citation type="submission" date="2020-08" db="EMBL/GenBank/DDBJ databases">
        <authorList>
            <person name="Cejkova D."/>
            <person name="Kubasova T."/>
            <person name="Jahodarova E."/>
            <person name="Rychlik I."/>
        </authorList>
    </citation>
    <scope>NUCLEOTIDE SEQUENCE</scope>
    <source>
        <strain evidence="1">An420c</strain>
    </source>
</reference>
<reference evidence="1" key="2">
    <citation type="journal article" date="2021" name="Sci. Rep.">
        <title>The distribution of antibiotic resistance genes in chicken gut microbiota commensals.</title>
        <authorList>
            <person name="Juricova H."/>
            <person name="Matiasovicova J."/>
            <person name="Kubasova T."/>
            <person name="Cejkova D."/>
            <person name="Rychlik I."/>
        </authorList>
    </citation>
    <scope>NUCLEOTIDE SEQUENCE</scope>
    <source>
        <strain evidence="1">An420c</strain>
    </source>
</reference>
<comment type="caution">
    <text evidence="1">The sequence shown here is derived from an EMBL/GenBank/DDBJ whole genome shotgun (WGS) entry which is preliminary data.</text>
</comment>
<dbReference type="AlphaFoldDB" id="A0A939BBB1"/>
<keyword evidence="2" id="KW-1185">Reference proteome</keyword>
<organism evidence="1 2">
    <name type="scientific">Mordavella massiliensis</name>
    <dbReference type="NCBI Taxonomy" id="1871024"/>
    <lineage>
        <taxon>Bacteria</taxon>
        <taxon>Bacillati</taxon>
        <taxon>Bacillota</taxon>
        <taxon>Clostridia</taxon>
        <taxon>Eubacteriales</taxon>
        <taxon>Clostridiaceae</taxon>
        <taxon>Mordavella</taxon>
    </lineage>
</organism>
<proteinExistence type="predicted"/>
<gene>
    <name evidence="1" type="ORF">H6A13_10325</name>
</gene>
<protein>
    <submittedName>
        <fullName evidence="1">Uncharacterized protein</fullName>
    </submittedName>
</protein>
<evidence type="ECO:0000313" key="1">
    <source>
        <dbReference type="EMBL" id="MBM6827483.1"/>
    </source>
</evidence>
<evidence type="ECO:0000313" key="2">
    <source>
        <dbReference type="Proteomes" id="UP000713880"/>
    </source>
</evidence>
<accession>A0A939BBB1</accession>
<dbReference type="RefSeq" id="WP_204909494.1">
    <property type="nucleotide sequence ID" value="NZ_JACJLV010000037.1"/>
</dbReference>
<dbReference type="Proteomes" id="UP000713880">
    <property type="component" value="Unassembled WGS sequence"/>
</dbReference>
<dbReference type="EMBL" id="JACJLV010000037">
    <property type="protein sequence ID" value="MBM6827483.1"/>
    <property type="molecule type" value="Genomic_DNA"/>
</dbReference>
<sequence>MSMGIGTNAQNPDEGELTRELEQIACGVWFTSTGRTIPQMVKYQDGEGLIHSITHIQVQKQAEKYYCGIAIQEFCCSTIVENQEYQFRLYYYPQAHCWKISWEGE</sequence>
<name>A0A939BBB1_9CLOT</name>